<dbReference type="EMBL" id="JBFAQK010000001">
    <property type="protein sequence ID" value="MEV4679459.1"/>
    <property type="molecule type" value="Genomic_DNA"/>
</dbReference>
<keyword evidence="1" id="KW-0812">Transmembrane</keyword>
<keyword evidence="1" id="KW-0472">Membrane</keyword>
<evidence type="ECO:0000313" key="2">
    <source>
        <dbReference type="EMBL" id="MEV4679459.1"/>
    </source>
</evidence>
<gene>
    <name evidence="2" type="ORF">AB0K36_01480</name>
</gene>
<reference evidence="2 3" key="1">
    <citation type="submission" date="2024-06" db="EMBL/GenBank/DDBJ databases">
        <title>The Natural Products Discovery Center: Release of the First 8490 Sequenced Strains for Exploring Actinobacteria Biosynthetic Diversity.</title>
        <authorList>
            <person name="Kalkreuter E."/>
            <person name="Kautsar S.A."/>
            <person name="Yang D."/>
            <person name="Bader C.D."/>
            <person name="Teijaro C.N."/>
            <person name="Fluegel L."/>
            <person name="Davis C.M."/>
            <person name="Simpson J.R."/>
            <person name="Lauterbach L."/>
            <person name="Steele A.D."/>
            <person name="Gui C."/>
            <person name="Meng S."/>
            <person name="Li G."/>
            <person name="Viehrig K."/>
            <person name="Ye F."/>
            <person name="Su P."/>
            <person name="Kiefer A.F."/>
            <person name="Nichols A."/>
            <person name="Cepeda A.J."/>
            <person name="Yan W."/>
            <person name="Fan B."/>
            <person name="Jiang Y."/>
            <person name="Adhikari A."/>
            <person name="Zheng C.-J."/>
            <person name="Schuster L."/>
            <person name="Cowan T.M."/>
            <person name="Smanski M.J."/>
            <person name="Chevrette M.G."/>
            <person name="De Carvalho L.P.S."/>
            <person name="Shen B."/>
        </authorList>
    </citation>
    <scope>NUCLEOTIDE SEQUENCE [LARGE SCALE GENOMIC DNA]</scope>
    <source>
        <strain evidence="2 3">NPDC049344</strain>
    </source>
</reference>
<name>A0ABV3HLM3_9ACTN</name>
<organism evidence="2 3">
    <name type="scientific">Streptomyces kurssanovii</name>
    <dbReference type="NCBI Taxonomy" id="67312"/>
    <lineage>
        <taxon>Bacteria</taxon>
        <taxon>Bacillati</taxon>
        <taxon>Actinomycetota</taxon>
        <taxon>Actinomycetes</taxon>
        <taxon>Kitasatosporales</taxon>
        <taxon>Streptomycetaceae</taxon>
        <taxon>Streptomyces</taxon>
    </lineage>
</organism>
<evidence type="ECO:0000313" key="3">
    <source>
        <dbReference type="Proteomes" id="UP001552521"/>
    </source>
</evidence>
<proteinExistence type="predicted"/>
<evidence type="ECO:0000256" key="1">
    <source>
        <dbReference type="SAM" id="Phobius"/>
    </source>
</evidence>
<evidence type="ECO:0008006" key="4">
    <source>
        <dbReference type="Google" id="ProtNLM"/>
    </source>
</evidence>
<feature type="transmembrane region" description="Helical" evidence="1">
    <location>
        <begin position="64"/>
        <end position="86"/>
    </location>
</feature>
<feature type="transmembrane region" description="Helical" evidence="1">
    <location>
        <begin position="142"/>
        <end position="163"/>
    </location>
</feature>
<dbReference type="RefSeq" id="WP_364586708.1">
    <property type="nucleotide sequence ID" value="NZ_JBFAQK010000001.1"/>
</dbReference>
<sequence>MSSITAIPGTVQLATDTGQNPLAVFGILILGLLVLITLCGYLFPAFVARGRLSASTPAGRLRDVALVCVAVALAIQLFGLLCSVRLENEWYTCAQQRYGYSSPADGPNLENMRDSLFPVSSVCRWSDGYTYDFVPAFVNPSIAVLLVLAALTGAGAAVVRAGARRDLGVGRR</sequence>
<accession>A0ABV3HLM3</accession>
<feature type="transmembrane region" description="Helical" evidence="1">
    <location>
        <begin position="22"/>
        <end position="43"/>
    </location>
</feature>
<keyword evidence="3" id="KW-1185">Reference proteome</keyword>
<dbReference type="Proteomes" id="UP001552521">
    <property type="component" value="Unassembled WGS sequence"/>
</dbReference>
<comment type="caution">
    <text evidence="2">The sequence shown here is derived from an EMBL/GenBank/DDBJ whole genome shotgun (WGS) entry which is preliminary data.</text>
</comment>
<protein>
    <recommendedName>
        <fullName evidence="4">Integral membrane protein</fullName>
    </recommendedName>
</protein>
<keyword evidence="1" id="KW-1133">Transmembrane helix</keyword>